<keyword evidence="2" id="KW-1185">Reference proteome</keyword>
<evidence type="ECO:0000313" key="1">
    <source>
        <dbReference type="EMBL" id="KAJ8109682.1"/>
    </source>
</evidence>
<comment type="caution">
    <text evidence="1">The sequence shown here is derived from an EMBL/GenBank/DDBJ whole genome shotgun (WGS) entry which is preliminary data.</text>
</comment>
<name>A0ACC2I2U2_9PLEO</name>
<organism evidence="1 2">
    <name type="scientific">Boeremia exigua</name>
    <dbReference type="NCBI Taxonomy" id="749465"/>
    <lineage>
        <taxon>Eukaryota</taxon>
        <taxon>Fungi</taxon>
        <taxon>Dikarya</taxon>
        <taxon>Ascomycota</taxon>
        <taxon>Pezizomycotina</taxon>
        <taxon>Dothideomycetes</taxon>
        <taxon>Pleosporomycetidae</taxon>
        <taxon>Pleosporales</taxon>
        <taxon>Pleosporineae</taxon>
        <taxon>Didymellaceae</taxon>
        <taxon>Boeremia</taxon>
    </lineage>
</organism>
<proteinExistence type="predicted"/>
<gene>
    <name evidence="1" type="ORF">OPT61_g7282</name>
</gene>
<dbReference type="Proteomes" id="UP001153331">
    <property type="component" value="Unassembled WGS sequence"/>
</dbReference>
<accession>A0ACC2I2U2</accession>
<reference evidence="1" key="1">
    <citation type="submission" date="2022-11" db="EMBL/GenBank/DDBJ databases">
        <title>Genome Sequence of Boeremia exigua.</title>
        <authorList>
            <person name="Buettner E."/>
        </authorList>
    </citation>
    <scope>NUCLEOTIDE SEQUENCE</scope>
    <source>
        <strain evidence="1">CU02</strain>
    </source>
</reference>
<evidence type="ECO:0000313" key="2">
    <source>
        <dbReference type="Proteomes" id="UP001153331"/>
    </source>
</evidence>
<protein>
    <submittedName>
        <fullName evidence="1">Uncharacterized protein</fullName>
    </submittedName>
</protein>
<dbReference type="EMBL" id="JAPHNI010000583">
    <property type="protein sequence ID" value="KAJ8109682.1"/>
    <property type="molecule type" value="Genomic_DNA"/>
</dbReference>
<sequence>MGGHAFKSLHCPRIPPDVYTEVKSIATAALGTVFTHVTVPFEIPGKADYGDCDFLASAPFGHSEDLTIDTFPFESVVEAVKRALGTPHGRRGFLTPTCMYFAVPSPSKLSTCSSSDGEASDEETASWVQIDVKICLKPGDFSWMAFETNYASQSSILGSMIKPLGLTLDCEGLHIRVEETESTNWAGSMVWITQDPWMACRVLVLGRKAVDGAFQSTEEIYRESAGSWLFHPETFKAKLEDESYLVQHTHRSYFLKSWIPALYPDHKLPDKKDEGLEVWTARTRAAVREKVFTMCPPVAEKYYIKRSLRLREVEECKLRDLITAAIPTGTNGWQDDFNLPPVITHQPHFNTAS</sequence>